<dbReference type="PATRIC" id="fig|1706436.3.peg.1492"/>
<sequence length="133" mass="15064">MGESTSFNEEINNLFLENNLILTFNSVESLSLIEKNKYVELIDFLKERCKVFVDCNDIKDFLKDVEEIQAPFLDPGAKSREPSTLLPAHLCGECHSPVENLQDFERTLSQSPQALCTPFQPDCRNLQPGTPSQ</sequence>
<dbReference type="Proteomes" id="UP000092401">
    <property type="component" value="Unassembled WGS sequence"/>
</dbReference>
<dbReference type="EMBL" id="LNGE01000045">
    <property type="protein sequence ID" value="KYC44717.1"/>
    <property type="molecule type" value="Genomic_DNA"/>
</dbReference>
<name>A0A150IIE5_9EURY</name>
<evidence type="ECO:0000313" key="2">
    <source>
        <dbReference type="Proteomes" id="UP000092401"/>
    </source>
</evidence>
<dbReference type="AlphaFoldDB" id="A0A150IIE5"/>
<proteinExistence type="predicted"/>
<evidence type="ECO:0000313" key="1">
    <source>
        <dbReference type="EMBL" id="KYC44717.1"/>
    </source>
</evidence>
<reference evidence="1 2" key="1">
    <citation type="journal article" date="2016" name="ISME J.">
        <title>Chasing the elusive Euryarchaeota class WSA2: genomes reveal a uniquely fastidious methyl-reducing methanogen.</title>
        <authorList>
            <person name="Nobu M.K."/>
            <person name="Narihiro T."/>
            <person name="Kuroda K."/>
            <person name="Mei R."/>
            <person name="Liu W.T."/>
        </authorList>
    </citation>
    <scope>NUCLEOTIDE SEQUENCE [LARGE SCALE GENOMIC DNA]</scope>
    <source>
        <strain evidence="1">B03fssc0709_Meth_Bin005</strain>
    </source>
</reference>
<accession>A0A150IIE5</accession>
<gene>
    <name evidence="1" type="ORF">APG10_01469</name>
</gene>
<protein>
    <submittedName>
        <fullName evidence="1">Uncharacterized protein</fullName>
    </submittedName>
</protein>
<organism evidence="1 2">
    <name type="scientific">Candidatus Methanofastidiosum methylothiophilum</name>
    <dbReference type="NCBI Taxonomy" id="1705564"/>
    <lineage>
        <taxon>Archaea</taxon>
        <taxon>Methanobacteriati</taxon>
        <taxon>Methanobacteriota</taxon>
        <taxon>Stenosarchaea group</taxon>
        <taxon>Candidatus Methanofastidiosia</taxon>
        <taxon>Candidatus Methanofastidiosales</taxon>
        <taxon>Candidatus Methanofastidiosaceae</taxon>
        <taxon>Candidatus Methanofastidiosum</taxon>
    </lineage>
</organism>
<comment type="caution">
    <text evidence="1">The sequence shown here is derived from an EMBL/GenBank/DDBJ whole genome shotgun (WGS) entry which is preliminary data.</text>
</comment>